<dbReference type="FunFam" id="1.10.4020.10:FF:000001">
    <property type="entry name" value="zinc finger protein 263 isoform X1"/>
    <property type="match status" value="1"/>
</dbReference>
<dbReference type="AlphaFoldDB" id="H9GTC6"/>
<evidence type="ECO:0000259" key="5">
    <source>
        <dbReference type="PROSITE" id="PS50804"/>
    </source>
</evidence>
<dbReference type="PROSITE" id="PS50804">
    <property type="entry name" value="SCAN_BOX"/>
    <property type="match status" value="1"/>
</dbReference>
<keyword evidence="2" id="KW-0479">Metal-binding</keyword>
<comment type="cofactor">
    <cofactor evidence="1">
        <name>a divalent metal cation</name>
        <dbReference type="ChEBI" id="CHEBI:60240"/>
    </cofactor>
</comment>
<evidence type="ECO:0000313" key="7">
    <source>
        <dbReference type="Proteomes" id="UP000001646"/>
    </source>
</evidence>
<dbReference type="SUPFAM" id="SSF47353">
    <property type="entry name" value="Retrovirus capsid dimerization domain-like"/>
    <property type="match status" value="1"/>
</dbReference>
<proteinExistence type="predicted"/>
<reference evidence="6" key="2">
    <citation type="submission" date="2025-08" db="UniProtKB">
        <authorList>
            <consortium name="Ensembl"/>
        </authorList>
    </citation>
    <scope>IDENTIFICATION</scope>
</reference>
<dbReference type="CDD" id="cd07936">
    <property type="entry name" value="SCAN"/>
    <property type="match status" value="1"/>
</dbReference>
<dbReference type="RefSeq" id="XP_062829465.1">
    <property type="nucleotide sequence ID" value="XM_062973395.1"/>
</dbReference>
<dbReference type="GeneTree" id="ENSGT00940000175366"/>
<dbReference type="InParanoid" id="H9GTC6"/>
<dbReference type="Pfam" id="PF13359">
    <property type="entry name" value="DDE_Tnp_4"/>
    <property type="match status" value="1"/>
</dbReference>
<dbReference type="InterPro" id="IPR038269">
    <property type="entry name" value="SCAN_sf"/>
</dbReference>
<dbReference type="SMART" id="SM00431">
    <property type="entry name" value="SCAN"/>
    <property type="match status" value="1"/>
</dbReference>
<feature type="domain" description="SCAN box" evidence="5">
    <location>
        <begin position="166"/>
        <end position="244"/>
    </location>
</feature>
<reference evidence="6" key="1">
    <citation type="submission" date="2009-12" db="EMBL/GenBank/DDBJ databases">
        <title>The Genome Sequence of Anolis carolinensis (Green Anole Lizard).</title>
        <authorList>
            <consortium name="The Genome Sequencing Platform"/>
            <person name="Di Palma F."/>
            <person name="Alfoldi J."/>
            <person name="Heiman D."/>
            <person name="Young S."/>
            <person name="Grabherr M."/>
            <person name="Johnson J."/>
            <person name="Lander E.S."/>
            <person name="Lindblad-Toh K."/>
        </authorList>
    </citation>
    <scope>NUCLEOTIDE SEQUENCE [LARGE SCALE GENOMIC DNA]</scope>
    <source>
        <strain evidence="6">JBL SC #1</strain>
    </source>
</reference>
<name>H9GTC6_ANOCA</name>
<dbReference type="RefSeq" id="XP_008119619.1">
    <property type="nucleotide sequence ID" value="XM_008121412.3"/>
</dbReference>
<dbReference type="eggNOG" id="KOG4585">
    <property type="taxonomic scope" value="Eukaryota"/>
</dbReference>
<dbReference type="Proteomes" id="UP000001646">
    <property type="component" value="Unplaced"/>
</dbReference>
<dbReference type="PANTHER" id="PTHR45935">
    <property type="entry name" value="PROTEIN ZBED8-RELATED"/>
    <property type="match status" value="1"/>
</dbReference>
<dbReference type="PANTHER" id="PTHR45935:SF15">
    <property type="entry name" value="SCAN BOX DOMAIN-CONTAINING PROTEIN"/>
    <property type="match status" value="1"/>
</dbReference>
<keyword evidence="7" id="KW-1185">Reference proteome</keyword>
<evidence type="ECO:0000313" key="6">
    <source>
        <dbReference type="Ensembl" id="ENSACAP00000020007.3"/>
    </source>
</evidence>
<dbReference type="InterPro" id="IPR027806">
    <property type="entry name" value="HARBI1_dom"/>
</dbReference>
<dbReference type="KEGG" id="acs:103280955"/>
<evidence type="ECO:0000256" key="3">
    <source>
        <dbReference type="ARBA" id="ARBA00023242"/>
    </source>
</evidence>
<evidence type="ECO:0000256" key="2">
    <source>
        <dbReference type="ARBA" id="ARBA00022723"/>
    </source>
</evidence>
<feature type="compositionally biased region" description="Basic and acidic residues" evidence="4">
    <location>
        <begin position="53"/>
        <end position="72"/>
    </location>
</feature>
<protein>
    <recommendedName>
        <fullName evidence="5">SCAN box domain-containing protein</fullName>
    </recommendedName>
</protein>
<sequence length="684" mass="77937">MAAKRGAAPSLQFQSALEQVARRGAKMEEEEEEAENPETDERWRGKGHSTRGGHRERMERLPRNRASQHKELLNATRSPRSGWRNPRVSRPVEWEERQAVSPSSEGPTVARHWPRGGRATRHLPRHNRRDDPDVQILDSGEIGESGMVKVKEEVVGDDSASREMKRQHFRQFRYQEAEGPREVCSQLWYLCHRWLKPERHTKEQILELLILEQFLAILPPDIQSWVKEHEPETCSQAAALAEDFLQMQQEAERREQQVLGLFEMDNADSPEAEAEQPPSDVVPKQLFREAKREVDEEEASNLGTLGQVEPRAGGPFRLYPEEGSSDDEGLLDLVYAANLEIHNRRPPRRTRLIRMRTHELQVSDEECLTRFRLDRQAIQDLCTLLAPYLDGASASRRHIPTLQKVLIALQVLGTGSFQRMTGDNLRVSQSSVSRCLDAFLEAMLRHVHEHITFPTTDSELRRTREAFFDIAGFPNVIGIVDCTHVPIIAPADMPALYRNCHNFHSLNVQATCDASGCFTHVLAKFPGSVHDARIFQLSQLQRLLESWPDGKGWLLGDSGYPLRPFLMTPHPDEGPEPVARYNATHETTRMVVERAFGQLKMRFRCLHSTGGRLMLRPEKVAKVFVVCAMLHNMALRRQLPIINGGQGVDTEVPVPPYLETDGIVEQDPRGVEVRDQIISTYFSE</sequence>
<evidence type="ECO:0000256" key="1">
    <source>
        <dbReference type="ARBA" id="ARBA00001968"/>
    </source>
</evidence>
<gene>
    <name evidence="6" type="primary">LOC103280955</name>
</gene>
<dbReference type="PRINTS" id="PR02086">
    <property type="entry name" value="PUTNUCHARBI1"/>
</dbReference>
<accession>H9GTC6</accession>
<dbReference type="GeneID" id="103280955"/>
<keyword evidence="3" id="KW-0539">Nucleus</keyword>
<feature type="region of interest" description="Disordered" evidence="4">
    <location>
        <begin position="1"/>
        <end position="138"/>
    </location>
</feature>
<dbReference type="Bgee" id="ENSACAG00000026814">
    <property type="expression patterns" value="Expressed in ovary and 11 other cell types or tissues"/>
</dbReference>
<dbReference type="InterPro" id="IPR026103">
    <property type="entry name" value="HARBI1_animal"/>
</dbReference>
<dbReference type="OrthoDB" id="9946389at2759"/>
<dbReference type="InterPro" id="IPR003309">
    <property type="entry name" value="SCAN_dom"/>
</dbReference>
<dbReference type="InterPro" id="IPR050916">
    <property type="entry name" value="SCAN-C2H2_zinc_finger"/>
</dbReference>
<evidence type="ECO:0000256" key="4">
    <source>
        <dbReference type="SAM" id="MobiDB-lite"/>
    </source>
</evidence>
<dbReference type="Ensembl" id="ENSACAT00000025089.3">
    <property type="protein sequence ID" value="ENSACAP00000020007.3"/>
    <property type="gene ID" value="ENSACAG00000026814.3"/>
</dbReference>
<dbReference type="HOGENOM" id="CLU_018552_13_0_1"/>
<feature type="compositionally biased region" description="Acidic residues" evidence="4">
    <location>
        <begin position="28"/>
        <end position="38"/>
    </location>
</feature>
<dbReference type="Pfam" id="PF02023">
    <property type="entry name" value="SCAN"/>
    <property type="match status" value="1"/>
</dbReference>
<organism evidence="6 7">
    <name type="scientific">Anolis carolinensis</name>
    <name type="common">Green anole</name>
    <name type="synonym">American chameleon</name>
    <dbReference type="NCBI Taxonomy" id="28377"/>
    <lineage>
        <taxon>Eukaryota</taxon>
        <taxon>Metazoa</taxon>
        <taxon>Chordata</taxon>
        <taxon>Craniata</taxon>
        <taxon>Vertebrata</taxon>
        <taxon>Euteleostomi</taxon>
        <taxon>Lepidosauria</taxon>
        <taxon>Squamata</taxon>
        <taxon>Bifurcata</taxon>
        <taxon>Unidentata</taxon>
        <taxon>Episquamata</taxon>
        <taxon>Toxicofera</taxon>
        <taxon>Iguania</taxon>
        <taxon>Dactyloidae</taxon>
        <taxon>Anolis</taxon>
    </lineage>
</organism>
<feature type="compositionally biased region" description="Basic residues" evidence="4">
    <location>
        <begin position="112"/>
        <end position="127"/>
    </location>
</feature>
<reference evidence="6" key="3">
    <citation type="submission" date="2025-09" db="UniProtKB">
        <authorList>
            <consortium name="Ensembl"/>
        </authorList>
    </citation>
    <scope>IDENTIFICATION</scope>
</reference>
<dbReference type="GO" id="GO:0046872">
    <property type="term" value="F:metal ion binding"/>
    <property type="evidence" value="ECO:0007669"/>
    <property type="project" value="UniProtKB-KW"/>
</dbReference>
<dbReference type="Gene3D" id="1.10.4020.10">
    <property type="entry name" value="DNA breaking-rejoining enzymes"/>
    <property type="match status" value="1"/>
</dbReference>